<feature type="coiled-coil region" evidence="1">
    <location>
        <begin position="153"/>
        <end position="180"/>
    </location>
</feature>
<dbReference type="OMA" id="KCYDDKV"/>
<dbReference type="Pfam" id="PF03140">
    <property type="entry name" value="DUF247"/>
    <property type="match status" value="1"/>
</dbReference>
<evidence type="ECO:0000313" key="3">
    <source>
        <dbReference type="EMBL" id="OIT24520.1"/>
    </source>
</evidence>
<reference evidence="3" key="1">
    <citation type="submission" date="2016-11" db="EMBL/GenBank/DDBJ databases">
        <title>The genome of Nicotiana attenuata.</title>
        <authorList>
            <person name="Xu S."/>
            <person name="Brockmoeller T."/>
            <person name="Gaquerel E."/>
            <person name="Navarro A."/>
            <person name="Kuhl H."/>
            <person name="Gase K."/>
            <person name="Ling Z."/>
            <person name="Zhou W."/>
            <person name="Kreitzer C."/>
            <person name="Stanke M."/>
            <person name="Tang H."/>
            <person name="Lyons E."/>
            <person name="Pandey P."/>
            <person name="Pandey S.P."/>
            <person name="Timmermann B."/>
            <person name="Baldwin I.T."/>
        </authorList>
    </citation>
    <scope>NUCLEOTIDE SEQUENCE [LARGE SCALE GENOMIC DNA]</scope>
    <source>
        <strain evidence="3">UT</strain>
    </source>
</reference>
<sequence length="541" mass="63007">MFIQTTTPHSSFMPFKCSNPISSFSISQHWCRIYMTGRFHKFQQNYLRGMPNNFEITPLHDRTPLNEATINGQDQLVLQTNKSAKEIFDERFKDLNKWSTKSCTIFKVNAGLRRSNSDAYTPLLISIGPYHKKNPQLCSMENYKLRYLQRFLQRNKKFDVESYIRELEKLKDEVLKCYDDKVELGSYTCSQFLEMLLLDGCFVVEYLREVFKIFPEGEDRIINADWMVNLIDRDLLLLENQLPFLVLTKLHDMTKYPTESFIKMVKYNFCGSLPRVTPKFLNEANGNVKGIKHLLQVVHMCGTGRPEKPYSLTFELELVPKDANLWHDLMRSATELDEAGINFSKVSEIYRMLGEDNEGDSTSLFDIKFDYRRMKIPCFDYGSVKIPCFNHGRMKIPCFEVVNGTETVLRNLVACEQHSSDVYTKYFTDYVIFMDRLINSAEDVKLLRLKGIIRNRIGDDSDVASIFNKLGDGVIPPTNFYYKEECKNVVEHCNKRWNRRMANLRHNYFNGPWVGLSTAAAVFLLVLTLMQTVLTFISTLK</sequence>
<organism evidence="3 4">
    <name type="scientific">Nicotiana attenuata</name>
    <name type="common">Coyote tobacco</name>
    <dbReference type="NCBI Taxonomy" id="49451"/>
    <lineage>
        <taxon>Eukaryota</taxon>
        <taxon>Viridiplantae</taxon>
        <taxon>Streptophyta</taxon>
        <taxon>Embryophyta</taxon>
        <taxon>Tracheophyta</taxon>
        <taxon>Spermatophyta</taxon>
        <taxon>Magnoliopsida</taxon>
        <taxon>eudicotyledons</taxon>
        <taxon>Gunneridae</taxon>
        <taxon>Pentapetalae</taxon>
        <taxon>asterids</taxon>
        <taxon>lamiids</taxon>
        <taxon>Solanales</taxon>
        <taxon>Solanaceae</taxon>
        <taxon>Nicotianoideae</taxon>
        <taxon>Nicotianeae</taxon>
        <taxon>Nicotiana</taxon>
    </lineage>
</organism>
<dbReference type="PANTHER" id="PTHR31170:SF17">
    <property type="match status" value="1"/>
</dbReference>
<protein>
    <submittedName>
        <fullName evidence="3">Upf0481 protein</fullName>
    </submittedName>
</protein>
<proteinExistence type="predicted"/>
<name>A0A1J6KI04_NICAT</name>
<evidence type="ECO:0000256" key="2">
    <source>
        <dbReference type="SAM" id="Phobius"/>
    </source>
</evidence>
<dbReference type="Gramene" id="OIT24520">
    <property type="protein sequence ID" value="OIT24520"/>
    <property type="gene ID" value="A4A49_27078"/>
</dbReference>
<dbReference type="Proteomes" id="UP000187609">
    <property type="component" value="Unassembled WGS sequence"/>
</dbReference>
<evidence type="ECO:0000313" key="4">
    <source>
        <dbReference type="Proteomes" id="UP000187609"/>
    </source>
</evidence>
<keyword evidence="2" id="KW-0812">Transmembrane</keyword>
<dbReference type="EMBL" id="MJEQ01003158">
    <property type="protein sequence ID" value="OIT24520.1"/>
    <property type="molecule type" value="Genomic_DNA"/>
</dbReference>
<comment type="caution">
    <text evidence="3">The sequence shown here is derived from an EMBL/GenBank/DDBJ whole genome shotgun (WGS) entry which is preliminary data.</text>
</comment>
<gene>
    <name evidence="3" type="ORF">A4A49_27078</name>
</gene>
<keyword evidence="2" id="KW-1133">Transmembrane helix</keyword>
<dbReference type="PANTHER" id="PTHR31170">
    <property type="entry name" value="BNAC04G53230D PROTEIN"/>
    <property type="match status" value="1"/>
</dbReference>
<dbReference type="AlphaFoldDB" id="A0A1J6KI04"/>
<keyword evidence="2" id="KW-0472">Membrane</keyword>
<feature type="transmembrane region" description="Helical" evidence="2">
    <location>
        <begin position="513"/>
        <end position="537"/>
    </location>
</feature>
<keyword evidence="1" id="KW-0175">Coiled coil</keyword>
<accession>A0A1J6KI04</accession>
<evidence type="ECO:0000256" key="1">
    <source>
        <dbReference type="SAM" id="Coils"/>
    </source>
</evidence>
<keyword evidence="4" id="KW-1185">Reference proteome</keyword>
<dbReference type="InterPro" id="IPR004158">
    <property type="entry name" value="DUF247_pln"/>
</dbReference>
<dbReference type="STRING" id="49451.A0A1J6KI04"/>